<accession>A0AA42ARM3</accession>
<dbReference type="PANTHER" id="PTHR24006:SF663">
    <property type="entry name" value="UBIQUITIN CARBOXYL-TERMINAL HYDROLASE 23"/>
    <property type="match status" value="1"/>
</dbReference>
<feature type="region of interest" description="Disordered" evidence="3">
    <location>
        <begin position="774"/>
        <end position="804"/>
    </location>
</feature>
<dbReference type="GO" id="GO:0005829">
    <property type="term" value="C:cytosol"/>
    <property type="evidence" value="ECO:0007669"/>
    <property type="project" value="TreeGrafter"/>
</dbReference>
<comment type="caution">
    <text evidence="5">The sequence shown here is derived from an EMBL/GenBank/DDBJ whole genome shotgun (WGS) entry which is preliminary data.</text>
</comment>
<dbReference type="InterPro" id="IPR018200">
    <property type="entry name" value="USP_CS"/>
</dbReference>
<dbReference type="GO" id="GO:0004843">
    <property type="term" value="F:cysteine-type deubiquitinase activity"/>
    <property type="evidence" value="ECO:0007669"/>
    <property type="project" value="UniProtKB-UniRule"/>
</dbReference>
<dbReference type="AlphaFoldDB" id="A0AA42ARM3"/>
<feature type="region of interest" description="Disordered" evidence="3">
    <location>
        <begin position="879"/>
        <end position="908"/>
    </location>
</feature>
<dbReference type="GO" id="GO:0006508">
    <property type="term" value="P:proteolysis"/>
    <property type="evidence" value="ECO:0007669"/>
    <property type="project" value="UniProtKB-KW"/>
</dbReference>
<feature type="compositionally biased region" description="Polar residues" evidence="3">
    <location>
        <begin position="775"/>
        <end position="784"/>
    </location>
</feature>
<dbReference type="Pfam" id="PF00443">
    <property type="entry name" value="UCH"/>
    <property type="match status" value="1"/>
</dbReference>
<protein>
    <recommendedName>
        <fullName evidence="2">Ubiquitin carboxyl-terminal hydrolase</fullName>
        <ecNumber evidence="2">3.4.19.12</ecNumber>
    </recommendedName>
</protein>
<feature type="compositionally biased region" description="Polar residues" evidence="3">
    <location>
        <begin position="457"/>
        <end position="468"/>
    </location>
</feature>
<feature type="compositionally biased region" description="Basic residues" evidence="3">
    <location>
        <begin position="672"/>
        <end position="681"/>
    </location>
</feature>
<feature type="compositionally biased region" description="Polar residues" evidence="3">
    <location>
        <begin position="793"/>
        <end position="804"/>
    </location>
</feature>
<dbReference type="InterPro" id="IPR028889">
    <property type="entry name" value="USP"/>
</dbReference>
<dbReference type="EMBL" id="JAJJMA010203500">
    <property type="protein sequence ID" value="MCL7039644.1"/>
    <property type="molecule type" value="Genomic_DNA"/>
</dbReference>
<feature type="region of interest" description="Disordered" evidence="3">
    <location>
        <begin position="591"/>
        <end position="629"/>
    </location>
</feature>
<reference evidence="5" key="1">
    <citation type="submission" date="2022-03" db="EMBL/GenBank/DDBJ databases">
        <title>A functionally conserved STORR gene fusion in Papaver species that diverged 16.8 million years ago.</title>
        <authorList>
            <person name="Catania T."/>
        </authorList>
    </citation>
    <scope>NUCLEOTIDE SEQUENCE</scope>
    <source>
        <strain evidence="5">S-191538</strain>
    </source>
</reference>
<evidence type="ECO:0000256" key="1">
    <source>
        <dbReference type="ARBA" id="ARBA00009085"/>
    </source>
</evidence>
<dbReference type="InterPro" id="IPR001394">
    <property type="entry name" value="Peptidase_C19_UCH"/>
</dbReference>
<comment type="similarity">
    <text evidence="1 2">Belongs to the peptidase C19 family.</text>
</comment>
<feature type="compositionally biased region" description="Polar residues" evidence="3">
    <location>
        <begin position="591"/>
        <end position="601"/>
    </location>
</feature>
<dbReference type="PROSITE" id="PS00972">
    <property type="entry name" value="USP_1"/>
    <property type="match status" value="1"/>
</dbReference>
<keyword evidence="6" id="KW-1185">Reference proteome</keyword>
<dbReference type="SUPFAM" id="SSF54001">
    <property type="entry name" value="Cysteine proteinases"/>
    <property type="match status" value="1"/>
</dbReference>
<dbReference type="GO" id="GO:0016579">
    <property type="term" value="P:protein deubiquitination"/>
    <property type="evidence" value="ECO:0007669"/>
    <property type="project" value="InterPro"/>
</dbReference>
<dbReference type="PROSITE" id="PS50235">
    <property type="entry name" value="USP_3"/>
    <property type="match status" value="1"/>
</dbReference>
<evidence type="ECO:0000256" key="2">
    <source>
        <dbReference type="RuleBase" id="RU366025"/>
    </source>
</evidence>
<dbReference type="PANTHER" id="PTHR24006">
    <property type="entry name" value="UBIQUITIN CARBOXYL-TERMINAL HYDROLASE"/>
    <property type="match status" value="1"/>
</dbReference>
<feature type="domain" description="USP" evidence="4">
    <location>
        <begin position="110"/>
        <end position="414"/>
    </location>
</feature>
<sequence length="908" mass="99885">MAEAGGVICSSSSTGMVTINETVGFTQRKIEFHLARKPCNILSNSSNGSSDFHLETLNPGVDCSAKGSTGGGNNNKSLVLVEKKRSEEGGGEHGLDLELFSGITFRRIGAGLENLGNTCFLNSVLQCLTYTQPFAAYLQSGKHKSSCHIAGFCAMCAIQNHVSRALQSTGRILAPKDLVMNLRCISRNFRNARQEDAHEYMVNLLESMHKCSLPSGVPSQSSGAYEKSLVHKIFGGRLRSQVKCTQCNYCSNTFDPFLDLSLEINRADSLRKALLHFTATEQLDGGEKHYQCQRCKQKVRALKQLTVDKAPYVLSVHLKRFGSHVQGQKINKNVEFGPTLDLKPYYSGPHQGDLKYTLYGVLVHAGWSTRSGHYYCFVRTSTGMWHSLDDNTVRQVSEKMVLQQKAYMLFYVRDVKSLAPRKPNNPINRENMMASMVGTRDNHIPKAGPKDIISNGPRMNQASSNGNRNQEMARNSFLMKDPLRQIPVKDLPNGPSTSHSAGVNTTTKVLPECAPSVDKKIASPADKIIPNTLEPKVANSGAEVILKSSSQGSDKDSVVSNAAPVNCNGSQKSLVTREVGVVANGKLPTGNPCTRVSSMETENAKPVAPSPQVGDKNNQDKSILSEKSSNDKQFLKQAEFVLKVKENGSVELAGQSAMANGCDKKKSTVKNLKPKKKHIKSRSMSLHLGSKLVLKASVKKKKLKKKSRKTSEVDLNSVHSRKKDNSSLVSSTDGSKHDKMVQDCNGDSNITKGREIIRERVCVNAAVLATEKLSKQTSSLSHQATKCDAREPYSSQEKTSNKSQNDMMSVLTRGLNDFTVARWDEAEPRSFHAPGFKPAKSIGYVPDEWDEAYDQGKRKKVRERKEEYGGPNVFQQYASTKAHPNKKARRMDKNSSANQPFRISGCDL</sequence>
<dbReference type="CDD" id="cd02661">
    <property type="entry name" value="Peptidase_C19E"/>
    <property type="match status" value="1"/>
</dbReference>
<dbReference type="InterPro" id="IPR050164">
    <property type="entry name" value="Peptidase_C19"/>
</dbReference>
<evidence type="ECO:0000259" key="4">
    <source>
        <dbReference type="PROSITE" id="PS50235"/>
    </source>
</evidence>
<evidence type="ECO:0000313" key="5">
    <source>
        <dbReference type="EMBL" id="MCL7039644.1"/>
    </source>
</evidence>
<keyword evidence="2" id="KW-0833">Ubl conjugation pathway</keyword>
<comment type="catalytic activity">
    <reaction evidence="2">
        <text>Thiol-dependent hydrolysis of ester, thioester, amide, peptide and isopeptide bonds formed by the C-terminal Gly of ubiquitin (a 76-residue protein attached to proteins as an intracellular targeting signal).</text>
        <dbReference type="EC" id="3.4.19.12"/>
    </reaction>
</comment>
<feature type="region of interest" description="Disordered" evidence="3">
    <location>
        <begin position="441"/>
        <end position="468"/>
    </location>
</feature>
<dbReference type="PROSITE" id="PS00973">
    <property type="entry name" value="USP_2"/>
    <property type="match status" value="1"/>
</dbReference>
<evidence type="ECO:0000256" key="3">
    <source>
        <dbReference type="SAM" id="MobiDB-lite"/>
    </source>
</evidence>
<feature type="compositionally biased region" description="Basic residues" evidence="3">
    <location>
        <begin position="698"/>
        <end position="708"/>
    </location>
</feature>
<organism evidence="5 6">
    <name type="scientific">Papaver nudicaule</name>
    <name type="common">Iceland poppy</name>
    <dbReference type="NCBI Taxonomy" id="74823"/>
    <lineage>
        <taxon>Eukaryota</taxon>
        <taxon>Viridiplantae</taxon>
        <taxon>Streptophyta</taxon>
        <taxon>Embryophyta</taxon>
        <taxon>Tracheophyta</taxon>
        <taxon>Spermatophyta</taxon>
        <taxon>Magnoliopsida</taxon>
        <taxon>Ranunculales</taxon>
        <taxon>Papaveraceae</taxon>
        <taxon>Papaveroideae</taxon>
        <taxon>Papaver</taxon>
    </lineage>
</organism>
<dbReference type="InterPro" id="IPR038765">
    <property type="entry name" value="Papain-like_cys_pep_sf"/>
</dbReference>
<dbReference type="Gene3D" id="3.90.70.10">
    <property type="entry name" value="Cysteine proteinases"/>
    <property type="match status" value="1"/>
</dbReference>
<dbReference type="Proteomes" id="UP001177140">
    <property type="component" value="Unassembled WGS sequence"/>
</dbReference>
<evidence type="ECO:0000313" key="6">
    <source>
        <dbReference type="Proteomes" id="UP001177140"/>
    </source>
</evidence>
<proteinExistence type="inferred from homology"/>
<keyword evidence="2" id="KW-0378">Hydrolase</keyword>
<feature type="region of interest" description="Disordered" evidence="3">
    <location>
        <begin position="660"/>
        <end position="686"/>
    </location>
</feature>
<keyword evidence="2" id="KW-0788">Thiol protease</keyword>
<dbReference type="GO" id="GO:0005634">
    <property type="term" value="C:nucleus"/>
    <property type="evidence" value="ECO:0007669"/>
    <property type="project" value="TreeGrafter"/>
</dbReference>
<gene>
    <name evidence="5" type="ORF">MKW94_028192</name>
</gene>
<keyword evidence="2" id="KW-0645">Protease</keyword>
<feature type="region of interest" description="Disordered" evidence="3">
    <location>
        <begin position="698"/>
        <end position="746"/>
    </location>
</feature>
<comment type="function">
    <text evidence="2">Recognizes and hydrolyzes the peptide bond at the C-terminal Gly of ubiquitin. Involved in the processing of poly-ubiquitin precursors as well as that of ubiquitinated proteins.</text>
</comment>
<name>A0AA42ARM3_PAPNU</name>
<dbReference type="FunFam" id="3.90.70.10:FF:000078">
    <property type="entry name" value="Ubiquitin carboxyl-terminal hydrolase 23"/>
    <property type="match status" value="1"/>
</dbReference>
<dbReference type="EC" id="3.4.19.12" evidence="2"/>